<dbReference type="KEGG" id="psez:HME7025_01859"/>
<name>A0A2S2DXE6_9BACT</name>
<dbReference type="RefSeq" id="WP_109323376.1">
    <property type="nucleotide sequence ID" value="NZ_CP029346.1"/>
</dbReference>
<dbReference type="EMBL" id="CP029346">
    <property type="protein sequence ID" value="AWL09710.1"/>
    <property type="molecule type" value="Genomic_DNA"/>
</dbReference>
<evidence type="ECO:0000313" key="2">
    <source>
        <dbReference type="EMBL" id="AWL09710.1"/>
    </source>
</evidence>
<dbReference type="Pfam" id="PF11138">
    <property type="entry name" value="DUF2911"/>
    <property type="match status" value="1"/>
</dbReference>
<evidence type="ECO:0000313" key="3">
    <source>
        <dbReference type="Proteomes" id="UP000245468"/>
    </source>
</evidence>
<protein>
    <recommendedName>
        <fullName evidence="4">DUF2911 domain-containing protein</fullName>
    </recommendedName>
</protein>
<proteinExistence type="predicted"/>
<dbReference type="InterPro" id="IPR011990">
    <property type="entry name" value="TPR-like_helical_dom_sf"/>
</dbReference>
<dbReference type="InterPro" id="IPR021314">
    <property type="entry name" value="DUF2911"/>
</dbReference>
<dbReference type="Gene3D" id="1.25.40.10">
    <property type="entry name" value="Tetratricopeptide repeat domain"/>
    <property type="match status" value="1"/>
</dbReference>
<keyword evidence="1" id="KW-0732">Signal</keyword>
<keyword evidence="3" id="KW-1185">Reference proteome</keyword>
<reference evidence="3" key="1">
    <citation type="submission" date="2018-05" db="EMBL/GenBank/DDBJ databases">
        <title>Pseudarcicella sp. HME7025 Genome sequencing and assembly.</title>
        <authorList>
            <person name="Kim H."/>
            <person name="Kang H."/>
            <person name="Joh K."/>
        </authorList>
    </citation>
    <scope>NUCLEOTIDE SEQUENCE [LARGE SCALE GENOMIC DNA]</scope>
    <source>
        <strain evidence="3">HME7025</strain>
    </source>
</reference>
<evidence type="ECO:0008006" key="4">
    <source>
        <dbReference type="Google" id="ProtNLM"/>
    </source>
</evidence>
<dbReference type="SUPFAM" id="SSF48452">
    <property type="entry name" value="TPR-like"/>
    <property type="match status" value="1"/>
</dbReference>
<feature type="chain" id="PRO_5015448043" description="DUF2911 domain-containing protein" evidence="1">
    <location>
        <begin position="20"/>
        <end position="274"/>
    </location>
</feature>
<gene>
    <name evidence="2" type="ORF">HME7025_01859</name>
</gene>
<organism evidence="2 3">
    <name type="scientific">Aquirufa nivalisilvae</name>
    <dbReference type="NCBI Taxonomy" id="2516557"/>
    <lineage>
        <taxon>Bacteria</taxon>
        <taxon>Pseudomonadati</taxon>
        <taxon>Bacteroidota</taxon>
        <taxon>Cytophagia</taxon>
        <taxon>Cytophagales</taxon>
        <taxon>Flectobacillaceae</taxon>
        <taxon>Aquirufa</taxon>
    </lineage>
</organism>
<dbReference type="OrthoDB" id="195456at2"/>
<accession>A0A2S2DXE6</accession>
<feature type="signal peptide" evidence="1">
    <location>
        <begin position="1"/>
        <end position="19"/>
    </location>
</feature>
<evidence type="ECO:0000256" key="1">
    <source>
        <dbReference type="SAM" id="SignalP"/>
    </source>
</evidence>
<dbReference type="AlphaFoldDB" id="A0A2S2DXE6"/>
<dbReference type="Proteomes" id="UP000245468">
    <property type="component" value="Chromosome"/>
</dbReference>
<sequence>MKKLLLFLVLTALGMDANAQSFKVPTPSPLQTIKQEFSLSSVEITYSRPALRGRKIFGDIVPFGKLWRAGANAPTKVTFGEDVKIMGKSLKAGSYQLMINPSEKSWEIIFNKGTDGVFNYHPEENVLTATVPTATLQYPVESLAYQFELVAANKMFIQISWEKTFVSIPVETEIDAKIAASIEKVMSADTKPYFESASYYFETGRDLNKALEWATKATASNPSAFWVFHLKAKIQAKMGDKAGAKATALKSIELAKAAKNDDYVALNEKLIKGL</sequence>